<gene>
    <name evidence="1" type="ORF">JOL62DRAFT_10868</name>
</gene>
<dbReference type="Proteomes" id="UP001367316">
    <property type="component" value="Unassembled WGS sequence"/>
</dbReference>
<keyword evidence="2" id="KW-1185">Reference proteome</keyword>
<evidence type="ECO:0000313" key="1">
    <source>
        <dbReference type="EMBL" id="KAK7615571.1"/>
    </source>
</evidence>
<sequence length="188" mass="20668">MTLGMDNSSPRAPVIADDCTQNIAVTEHGCSLDVAVMADGCSLGDGSFFPAPSVMGGLVLISGLDVWITPILIIGIIQTVHGPVAWSMHSHFFPLPNASHIYLSTPFPFFKRRHPELCAARCHESRQIFLYPEANWQDHGRRSSKGGRLRPLDSKKPSGPLLFLESRFQSCSQVSDSQVSLMYILFPI</sequence>
<name>A0ABR1NK56_9PEZI</name>
<reference evidence="1 2" key="1">
    <citation type="submission" date="2024-04" db="EMBL/GenBank/DDBJ databases">
        <title>Phyllosticta paracitricarpa is synonymous to the EU quarantine fungus P. citricarpa based on phylogenomic analyses.</title>
        <authorList>
            <consortium name="Lawrence Berkeley National Laboratory"/>
            <person name="Van ingen-buijs V.A."/>
            <person name="Van westerhoven A.C."/>
            <person name="Haridas S."/>
            <person name="Skiadas P."/>
            <person name="Martin F."/>
            <person name="Groenewald J.Z."/>
            <person name="Crous P.W."/>
            <person name="Seidl M.F."/>
        </authorList>
    </citation>
    <scope>NUCLEOTIDE SEQUENCE [LARGE SCALE GENOMIC DNA]</scope>
    <source>
        <strain evidence="1 2">CBS 141358</strain>
    </source>
</reference>
<evidence type="ECO:0000313" key="2">
    <source>
        <dbReference type="Proteomes" id="UP001367316"/>
    </source>
</evidence>
<organism evidence="1 2">
    <name type="scientific">Phyllosticta paracitricarpa</name>
    <dbReference type="NCBI Taxonomy" id="2016321"/>
    <lineage>
        <taxon>Eukaryota</taxon>
        <taxon>Fungi</taxon>
        <taxon>Dikarya</taxon>
        <taxon>Ascomycota</taxon>
        <taxon>Pezizomycotina</taxon>
        <taxon>Dothideomycetes</taxon>
        <taxon>Dothideomycetes incertae sedis</taxon>
        <taxon>Botryosphaeriales</taxon>
        <taxon>Phyllostictaceae</taxon>
        <taxon>Phyllosticta</taxon>
    </lineage>
</organism>
<accession>A0ABR1NK56</accession>
<comment type="caution">
    <text evidence="1">The sequence shown here is derived from an EMBL/GenBank/DDBJ whole genome shotgun (WGS) entry which is preliminary data.</text>
</comment>
<dbReference type="EMBL" id="JBBPBF010000001">
    <property type="protein sequence ID" value="KAK7615571.1"/>
    <property type="molecule type" value="Genomic_DNA"/>
</dbReference>
<proteinExistence type="predicted"/>
<protein>
    <submittedName>
        <fullName evidence="1">Uncharacterized protein</fullName>
    </submittedName>
</protein>